<dbReference type="InterPro" id="IPR011990">
    <property type="entry name" value="TPR-like_helical_dom_sf"/>
</dbReference>
<evidence type="ECO:0000256" key="3">
    <source>
        <dbReference type="SAM" id="MobiDB-lite"/>
    </source>
</evidence>
<name>A0A6A5WHI0_9PLEO</name>
<evidence type="ECO:0008006" key="6">
    <source>
        <dbReference type="Google" id="ProtNLM"/>
    </source>
</evidence>
<feature type="region of interest" description="Disordered" evidence="3">
    <location>
        <begin position="468"/>
        <end position="487"/>
    </location>
</feature>
<evidence type="ECO:0000256" key="2">
    <source>
        <dbReference type="ARBA" id="ARBA00022803"/>
    </source>
</evidence>
<dbReference type="AlphaFoldDB" id="A0A6A5WHI0"/>
<evidence type="ECO:0000256" key="1">
    <source>
        <dbReference type="ARBA" id="ARBA00022737"/>
    </source>
</evidence>
<protein>
    <recommendedName>
        <fullName evidence="6">TPR-like protein</fullName>
    </recommendedName>
</protein>
<dbReference type="EMBL" id="ML977594">
    <property type="protein sequence ID" value="KAF1999571.1"/>
    <property type="molecule type" value="Genomic_DNA"/>
</dbReference>
<gene>
    <name evidence="4" type="ORF">P154DRAFT_214805</name>
</gene>
<dbReference type="Gene3D" id="1.25.40.10">
    <property type="entry name" value="Tetratricopeptide repeat domain"/>
    <property type="match status" value="2"/>
</dbReference>
<keyword evidence="1" id="KW-0677">Repeat</keyword>
<accession>A0A6A5WHI0</accession>
<reference evidence="4" key="1">
    <citation type="journal article" date="2020" name="Stud. Mycol.">
        <title>101 Dothideomycetes genomes: a test case for predicting lifestyles and emergence of pathogens.</title>
        <authorList>
            <person name="Haridas S."/>
            <person name="Albert R."/>
            <person name="Binder M."/>
            <person name="Bloem J."/>
            <person name="Labutti K."/>
            <person name="Salamov A."/>
            <person name="Andreopoulos B."/>
            <person name="Baker S."/>
            <person name="Barry K."/>
            <person name="Bills G."/>
            <person name="Bluhm B."/>
            <person name="Cannon C."/>
            <person name="Castanera R."/>
            <person name="Culley D."/>
            <person name="Daum C."/>
            <person name="Ezra D."/>
            <person name="Gonzalez J."/>
            <person name="Henrissat B."/>
            <person name="Kuo A."/>
            <person name="Liang C."/>
            <person name="Lipzen A."/>
            <person name="Lutzoni F."/>
            <person name="Magnuson J."/>
            <person name="Mondo S."/>
            <person name="Nolan M."/>
            <person name="Ohm R."/>
            <person name="Pangilinan J."/>
            <person name="Park H.-J."/>
            <person name="Ramirez L."/>
            <person name="Alfaro M."/>
            <person name="Sun H."/>
            <person name="Tritt A."/>
            <person name="Yoshinaga Y."/>
            <person name="Zwiers L.-H."/>
            <person name="Turgeon B."/>
            <person name="Goodwin S."/>
            <person name="Spatafora J."/>
            <person name="Crous P."/>
            <person name="Grigoriev I."/>
        </authorList>
    </citation>
    <scope>NUCLEOTIDE SEQUENCE</scope>
    <source>
        <strain evidence="4">CBS 123094</strain>
    </source>
</reference>
<evidence type="ECO:0000313" key="4">
    <source>
        <dbReference type="EMBL" id="KAF1999571.1"/>
    </source>
</evidence>
<dbReference type="Proteomes" id="UP000799779">
    <property type="component" value="Unassembled WGS sequence"/>
</dbReference>
<sequence length="487" mass="55199">MTTTADHEANGTNDFRLTPEADAKNHERHHILGLNEGLVELDDTDYVVRQTVFRDIEYKYQHTSSVSGELGMLTEAYNHHQELVNILQNHTLLDKRRLVEARVALADTLHKQHSIQTALDILRDVFHNRNDNGDTEYMPALNAGLHLSQVLSRVNQFQEAEAVLDAVRKGFSRRLGSCHDWTFHADTYYIRNLRAQAKFDDARVALKELEEKLGDIVAGNSLQAARLNVEWAQYYNDVDDLTAAETSARKAINMASRLALPETSDLNIWTLRCLGTISGRQGNRIEEERVIRKILAIQTTIYDNDPPVWDTKHQLAACLKWQNKPAEALRVTREVMESSKLSLEREPHSIIGCAIIESSIVQSMGMHDQACEMLQALWKSCQDQLGPDHPLTLQVAYYTATATYNGQDFTKTLSILEGTLPRILERPHPNPQLQPLIIELLEYACQHLGALERWHTIRTQIATHSGEEEALADEVQDDMVSDESVNT</sequence>
<proteinExistence type="predicted"/>
<organism evidence="4 5">
    <name type="scientific">Amniculicola lignicola CBS 123094</name>
    <dbReference type="NCBI Taxonomy" id="1392246"/>
    <lineage>
        <taxon>Eukaryota</taxon>
        <taxon>Fungi</taxon>
        <taxon>Dikarya</taxon>
        <taxon>Ascomycota</taxon>
        <taxon>Pezizomycotina</taxon>
        <taxon>Dothideomycetes</taxon>
        <taxon>Pleosporomycetidae</taxon>
        <taxon>Pleosporales</taxon>
        <taxon>Amniculicolaceae</taxon>
        <taxon>Amniculicola</taxon>
    </lineage>
</organism>
<keyword evidence="2" id="KW-0802">TPR repeat</keyword>
<dbReference type="SUPFAM" id="SSF48452">
    <property type="entry name" value="TPR-like"/>
    <property type="match status" value="1"/>
</dbReference>
<evidence type="ECO:0000313" key="5">
    <source>
        <dbReference type="Proteomes" id="UP000799779"/>
    </source>
</evidence>
<keyword evidence="5" id="KW-1185">Reference proteome</keyword>
<feature type="compositionally biased region" description="Acidic residues" evidence="3">
    <location>
        <begin position="468"/>
        <end position="481"/>
    </location>
</feature>
<dbReference type="PANTHER" id="PTHR45641:SF19">
    <property type="entry name" value="NEPHROCYSTIN-3"/>
    <property type="match status" value="1"/>
</dbReference>
<dbReference type="PANTHER" id="PTHR45641">
    <property type="entry name" value="TETRATRICOPEPTIDE REPEAT PROTEIN (AFU_ORTHOLOGUE AFUA_6G03870)"/>
    <property type="match status" value="1"/>
</dbReference>